<dbReference type="InterPro" id="IPR049551">
    <property type="entry name" value="PKS_DH_C"/>
</dbReference>
<dbReference type="InterPro" id="IPR013968">
    <property type="entry name" value="PKS_KR"/>
</dbReference>
<dbReference type="InterPro" id="IPR050091">
    <property type="entry name" value="PKS_NRPS_Biosynth_Enz"/>
</dbReference>
<dbReference type="Pfam" id="PF14765">
    <property type="entry name" value="PS-DH"/>
    <property type="match status" value="1"/>
</dbReference>
<dbReference type="OrthoDB" id="9778690at2"/>
<dbReference type="GO" id="GO:0004315">
    <property type="term" value="F:3-oxoacyl-[acyl-carrier-protein] synthase activity"/>
    <property type="evidence" value="ECO:0007669"/>
    <property type="project" value="InterPro"/>
</dbReference>
<evidence type="ECO:0000256" key="2">
    <source>
        <dbReference type="ARBA" id="ARBA00022553"/>
    </source>
</evidence>
<dbReference type="PROSITE" id="PS50075">
    <property type="entry name" value="CARRIER"/>
    <property type="match status" value="1"/>
</dbReference>
<keyword evidence="4" id="KW-0276">Fatty acid metabolism</keyword>
<evidence type="ECO:0000256" key="7">
    <source>
        <dbReference type="PROSITE-ProRule" id="PRU01363"/>
    </source>
</evidence>
<accession>A0A1I3R3U8</accession>
<dbReference type="Pfam" id="PF02801">
    <property type="entry name" value="Ketoacyl-synt_C"/>
    <property type="match status" value="1"/>
</dbReference>
<dbReference type="GO" id="GO:0031177">
    <property type="term" value="F:phosphopantetheine binding"/>
    <property type="evidence" value="ECO:0007669"/>
    <property type="project" value="InterPro"/>
</dbReference>
<dbReference type="SUPFAM" id="SSF55048">
    <property type="entry name" value="Probable ACP-binding domain of malonyl-CoA ACP transacylase"/>
    <property type="match status" value="1"/>
</dbReference>
<dbReference type="Gene3D" id="3.30.70.250">
    <property type="entry name" value="Malonyl-CoA ACP transacylase, ACP-binding"/>
    <property type="match status" value="1"/>
</dbReference>
<feature type="region of interest" description="Disordered" evidence="8">
    <location>
        <begin position="2130"/>
        <end position="2150"/>
    </location>
</feature>
<dbReference type="InterPro" id="IPR001227">
    <property type="entry name" value="Ac_transferase_dom_sf"/>
</dbReference>
<dbReference type="Gene3D" id="3.40.47.10">
    <property type="match status" value="1"/>
</dbReference>
<dbReference type="InterPro" id="IPR049490">
    <property type="entry name" value="C883_1060-like_KR_N"/>
</dbReference>
<dbReference type="InterPro" id="IPR029058">
    <property type="entry name" value="AB_hydrolase_fold"/>
</dbReference>
<feature type="region of interest" description="N-terminal hotdog fold" evidence="7">
    <location>
        <begin position="1381"/>
        <end position="1507"/>
    </location>
</feature>
<feature type="region of interest" description="C-terminal hotdog fold" evidence="7">
    <location>
        <begin position="1521"/>
        <end position="1671"/>
    </location>
</feature>
<dbReference type="Pfam" id="PF00550">
    <property type="entry name" value="PP-binding"/>
    <property type="match status" value="1"/>
</dbReference>
<dbReference type="SMART" id="SM00827">
    <property type="entry name" value="PKS_AT"/>
    <property type="match status" value="1"/>
</dbReference>
<feature type="domain" description="Ketosynthase family 3 (KS3)" evidence="10">
    <location>
        <begin position="10"/>
        <end position="438"/>
    </location>
</feature>
<dbReference type="SMART" id="SM00822">
    <property type="entry name" value="PKS_KR"/>
    <property type="match status" value="1"/>
</dbReference>
<dbReference type="FunFam" id="3.40.47.10:FF:000042">
    <property type="entry name" value="Polyketide synthase Pks13"/>
    <property type="match status" value="1"/>
</dbReference>
<dbReference type="InterPro" id="IPR020802">
    <property type="entry name" value="TesA-like"/>
</dbReference>
<dbReference type="InterPro" id="IPR016039">
    <property type="entry name" value="Thiolase-like"/>
</dbReference>
<dbReference type="SMART" id="SM00826">
    <property type="entry name" value="PKS_DH"/>
    <property type="match status" value="1"/>
</dbReference>
<dbReference type="PROSITE" id="PS52004">
    <property type="entry name" value="KS3_2"/>
    <property type="match status" value="1"/>
</dbReference>
<dbReference type="InterPro" id="IPR016035">
    <property type="entry name" value="Acyl_Trfase/lysoPLipase"/>
</dbReference>
<dbReference type="Gene3D" id="3.30.70.3290">
    <property type="match status" value="1"/>
</dbReference>
<evidence type="ECO:0000256" key="8">
    <source>
        <dbReference type="SAM" id="MobiDB-lite"/>
    </source>
</evidence>
<dbReference type="InterPro" id="IPR020807">
    <property type="entry name" value="PKS_DH"/>
</dbReference>
<evidence type="ECO:0000313" key="13">
    <source>
        <dbReference type="Proteomes" id="UP000242763"/>
    </source>
</evidence>
<feature type="active site" description="Proton donor; for dehydratase activity" evidence="7">
    <location>
        <position position="1585"/>
    </location>
</feature>
<dbReference type="EMBL" id="FORF01000017">
    <property type="protein sequence ID" value="SFJ39926.1"/>
    <property type="molecule type" value="Genomic_DNA"/>
</dbReference>
<dbReference type="SUPFAM" id="SSF53901">
    <property type="entry name" value="Thiolase-like"/>
    <property type="match status" value="1"/>
</dbReference>
<dbReference type="STRING" id="1121003.SAMN03080618_02864"/>
<dbReference type="SUPFAM" id="SSF53474">
    <property type="entry name" value="alpha/beta-Hydrolases"/>
    <property type="match status" value="1"/>
</dbReference>
<dbReference type="InterPro" id="IPR036291">
    <property type="entry name" value="NAD(P)-bd_dom_sf"/>
</dbReference>
<feature type="domain" description="PKS/mFAS DH" evidence="11">
    <location>
        <begin position="1381"/>
        <end position="1671"/>
    </location>
</feature>
<proteinExistence type="predicted"/>
<dbReference type="RefSeq" id="WP_091523646.1">
    <property type="nucleotide sequence ID" value="NZ_FORF01000017.1"/>
</dbReference>
<dbReference type="CDD" id="cd08953">
    <property type="entry name" value="KR_2_SDR_x"/>
    <property type="match status" value="1"/>
</dbReference>
<dbReference type="InterPro" id="IPR032821">
    <property type="entry name" value="PKS_assoc"/>
</dbReference>
<dbReference type="Pfam" id="PF00109">
    <property type="entry name" value="ketoacyl-synt"/>
    <property type="match status" value="1"/>
</dbReference>
<dbReference type="PROSITE" id="PS00606">
    <property type="entry name" value="KS3_1"/>
    <property type="match status" value="1"/>
</dbReference>
<dbReference type="SMART" id="SM00824">
    <property type="entry name" value="PKS_TE"/>
    <property type="match status" value="1"/>
</dbReference>
<keyword evidence="5" id="KW-0443">Lipid metabolism</keyword>
<dbReference type="SMART" id="SM00825">
    <property type="entry name" value="PKS_KS"/>
    <property type="match status" value="1"/>
</dbReference>
<dbReference type="InterPro" id="IPR049900">
    <property type="entry name" value="PKS_mFAS_DH"/>
</dbReference>
<dbReference type="InterPro" id="IPR049552">
    <property type="entry name" value="PKS_DH_N"/>
</dbReference>
<dbReference type="InterPro" id="IPR001031">
    <property type="entry name" value="Thioesterase"/>
</dbReference>
<evidence type="ECO:0000256" key="3">
    <source>
        <dbReference type="ARBA" id="ARBA00022679"/>
    </source>
</evidence>
<evidence type="ECO:0000256" key="5">
    <source>
        <dbReference type="ARBA" id="ARBA00023098"/>
    </source>
</evidence>
<keyword evidence="3 12" id="KW-0808">Transferase</keyword>
<dbReference type="InterPro" id="IPR042104">
    <property type="entry name" value="PKS_dehydratase_sf"/>
</dbReference>
<dbReference type="Gene3D" id="3.40.50.1820">
    <property type="entry name" value="alpha/beta hydrolase"/>
    <property type="match status" value="1"/>
</dbReference>
<dbReference type="InterPro" id="IPR014030">
    <property type="entry name" value="Ketoacyl_synth_N"/>
</dbReference>
<dbReference type="SUPFAM" id="SSF47336">
    <property type="entry name" value="ACP-like"/>
    <property type="match status" value="1"/>
</dbReference>
<dbReference type="InterPro" id="IPR009081">
    <property type="entry name" value="PP-bd_ACP"/>
</dbReference>
<protein>
    <submittedName>
        <fullName evidence="12">Acyl transferase domain-containing protein</fullName>
    </submittedName>
</protein>
<keyword evidence="6" id="KW-0511">Multifunctional enzyme</keyword>
<evidence type="ECO:0000259" key="9">
    <source>
        <dbReference type="PROSITE" id="PS50075"/>
    </source>
</evidence>
<dbReference type="Gene3D" id="1.10.1200.10">
    <property type="entry name" value="ACP-like"/>
    <property type="match status" value="1"/>
</dbReference>
<dbReference type="InterPro" id="IPR020841">
    <property type="entry name" value="PKS_Beta-ketoAc_synthase_dom"/>
</dbReference>
<dbReference type="InterPro" id="IPR057326">
    <property type="entry name" value="KR_dom"/>
</dbReference>
<dbReference type="GO" id="GO:0044550">
    <property type="term" value="P:secondary metabolite biosynthetic process"/>
    <property type="evidence" value="ECO:0007669"/>
    <property type="project" value="UniProtKB-ARBA"/>
</dbReference>
<dbReference type="InterPro" id="IPR014031">
    <property type="entry name" value="Ketoacyl_synth_C"/>
</dbReference>
<dbReference type="Gene3D" id="3.10.129.110">
    <property type="entry name" value="Polyketide synthase dehydratase"/>
    <property type="match status" value="1"/>
</dbReference>
<sequence length="2150" mass="233156">MLNNSDGYNTNDIAIVGMALRVPGARNVDEFWKNLRGGTESIRRLSTEELLEAGASNEAIHDQNFVPFAADMPDMKMFDAQFFGMSAKEAAVMDPQHRQFLECAWEALEDAGHMPDASSGPVGVFAGCGMGSYFYFNVCSNKSLVDQTGMFLLRHTGNDKDFLATRASFAFDLRGPSVSVQTACSTSLVAIHYACQSLLNGECDAALAGGVTIELPARRGYQYQEGEVLSPDGHCRPFDHRAAGTVFGSGVGVVVLRRLSDALADGDAIHGVIKATAINNDGSSKAGYLAPSASGQAAVIVEAMAIAGVDPQTIQYVECHGTGTALGDPIEIDALTQAYRQSTDKVGYCHVGSVKSNIGHLDTAAGVVGVIKTVLALKHGEIPPTLGFERPNPAIDFATSPFLVNSTLAAWPETVGARRAAVNSLGVGGTNAHAILEQAPYVARKKQSADGAAALVLSGRSPAALDDAAQHLARWLAGNRGASIGDVSHTLLTRRKRFEHSRIVPVRDHEDAVEALADPARWRSQARLDAASGAVFLFPGGGAQYRGMAASLYRSDPVFRATVDEGLSVLAPEVNEEIRAAWFADVTSSDKDPLLLPSVQLPAILIVEVAIAHMWIRAGVTPEALIGHSMGENAAACIAGVIAFSDAVRLVRLRGELFDGVAAGGMLSVPMDEISLRAMLPDALDLASVNAPGLAVVSGRNADLAAFADSLADRDINCVRIPIDIAAHSRMLEPILPRWESFLRGLVLRAPQIPIISNVTGEQLTDSQAMDPMYWVRHLRSTVEFAKGMARLTQDPHRVYIEVGPGKTLSTLTKAQGTVKPDQVINSLPHADEVCDDALYLLGAMARARVAGLAVETDVLCGSDGPRRHVQLPPYPFQHRRYFIEAQEPSGAQAADQPIVKEPDLARWGWRPVWKRSAPDYESGAEAVAQTWLIFTSGEETETVAKRLRGLGHRVVSVTIGDAYARKSETEHVLCPELGLSGYTSLFQNLEADGLLPTRIVHGWLLGSAARAGLNTFHGIQDKGFYSLLNLAKALGDLSLAAGVHINILTRSVHRVADEAVVHPDQATIFGPGLVIPREFPDVTIRLVDLESGPTAIPVQRRLFARPRPENVSLSDQSDLLWEDLLAAPQSEVVAHRRGKRWTRFYSRVALDAELATQAPLRKGGVYLFTGGLGDLATALARRLAQHYQARIVLVGRADLPPRSDWKAYRRQHRTNGISKGLDAIASIESSGGEVLYCSADVTDAVSMREALSKATERFGRIDGVFHAAGIVDDGLISEKTIDSIENVLAPKMLGTAVLDEVLHDIDVDFLMLFSSTSTVTAPAGQVDYVAANAYLDAYANSVAWRSDRRTISLHWGIWNEVGLAARATGISVENAATIDEPAAGPFYERWEIDEAGRHCLAADVSPSTHWMLDEHRLKSGEAVLPGTAYFELIAQAAREHGLPDRLEISELVMLRPLLVPDDETKTLRTALEACEDGWRVTLSAGRQGESFVRHAEAILKVADALPAGNVDLQSLMARFEKVRRASAGETLVTPQENHICFGPRWRVLQSERMGKTEAVAELALRPEHHADLENGVRVHPALLDIATGFAMELVAGFRDSDVLWVPASYGAVRLWGPLPARIISHVVSVPATDYGADYAAFDVSIFDVTGKTVFEAKRFLMRRLEADTDFLLPEAGQGHVGSASLQSGSPKLAAQVRQGILPDEGFEMMIRALGTDVVEPIISSIDLTALMARAAVATEQPSVSASPHSDDAGVAEARNPIEASLCGYWRDLLGTGNIGIHDNFFDLGGHSLIAVRLFRTIRKEYGVDLPISTLFSAPTIAECAELIAAQTKTATNEPVSEDAGDQANPLLHVTLMHAGAVTTATPVFVCAGMFGNILNLRYLAMQLGVDRPVYGLQARGLYGEMEPHERFEDMARDYLQEIVSVQPTGPYLLAGYSGGGITALEIARQLRQRGEQVAQLVMLDTPQPTQPPLSVLDKASMKMQDLRRYGLGYLQRWLKARAQWREERARKMRTLSPGHQGTEEVFNNERIEQAFYRALARYEVAAYDGALTLYKPKPQICYRLADGRRLMENRNIVLDDNGWRTHVPQVDVVEVPGDHDSMVLEPNVRALARHMRRVLSRVPVARAKQEAGRVEARTANVDRRQPEHA</sequence>
<dbReference type="CDD" id="cd00833">
    <property type="entry name" value="PKS"/>
    <property type="match status" value="1"/>
</dbReference>
<dbReference type="Pfam" id="PF16197">
    <property type="entry name" value="KAsynt_C_assoc"/>
    <property type="match status" value="1"/>
</dbReference>
<keyword evidence="2" id="KW-0597">Phosphoprotein</keyword>
<reference evidence="13" key="1">
    <citation type="submission" date="2016-10" db="EMBL/GenBank/DDBJ databases">
        <authorList>
            <person name="Varghese N."/>
            <person name="Submissions S."/>
        </authorList>
    </citation>
    <scope>NUCLEOTIDE SEQUENCE [LARGE SCALE GENOMIC DNA]</scope>
    <source>
        <strain evidence="13">DSM 21857</strain>
    </source>
</reference>
<organism evidence="12 13">
    <name type="scientific">Aquamicrobium aerolatum DSM 21857</name>
    <dbReference type="NCBI Taxonomy" id="1121003"/>
    <lineage>
        <taxon>Bacteria</taxon>
        <taxon>Pseudomonadati</taxon>
        <taxon>Pseudomonadota</taxon>
        <taxon>Alphaproteobacteria</taxon>
        <taxon>Hyphomicrobiales</taxon>
        <taxon>Phyllobacteriaceae</taxon>
        <taxon>Aerobium</taxon>
    </lineage>
</organism>
<dbReference type="InterPro" id="IPR016036">
    <property type="entry name" value="Malonyl_transacylase_ACP-bd"/>
</dbReference>
<dbReference type="Pfam" id="PF00698">
    <property type="entry name" value="Acyl_transf_1"/>
    <property type="match status" value="1"/>
</dbReference>
<dbReference type="FunFam" id="1.10.1200.10:FF:000016">
    <property type="entry name" value="Non-ribosomal peptide synthase"/>
    <property type="match status" value="1"/>
</dbReference>
<dbReference type="Pfam" id="PF00975">
    <property type="entry name" value="Thioesterase"/>
    <property type="match status" value="1"/>
</dbReference>
<gene>
    <name evidence="12" type="ORF">SAMN03080618_02864</name>
</gene>
<dbReference type="InterPro" id="IPR014043">
    <property type="entry name" value="Acyl_transferase_dom"/>
</dbReference>
<keyword evidence="1" id="KW-0596">Phosphopantetheine</keyword>
<dbReference type="GO" id="GO:0006633">
    <property type="term" value="P:fatty acid biosynthetic process"/>
    <property type="evidence" value="ECO:0007669"/>
    <property type="project" value="InterPro"/>
</dbReference>
<evidence type="ECO:0000256" key="1">
    <source>
        <dbReference type="ARBA" id="ARBA00022450"/>
    </source>
</evidence>
<dbReference type="SUPFAM" id="SSF51735">
    <property type="entry name" value="NAD(P)-binding Rossmann-fold domains"/>
    <property type="match status" value="2"/>
</dbReference>
<dbReference type="Gene3D" id="3.40.50.720">
    <property type="entry name" value="NAD(P)-binding Rossmann-like Domain"/>
    <property type="match status" value="1"/>
</dbReference>
<evidence type="ECO:0000259" key="11">
    <source>
        <dbReference type="PROSITE" id="PS52019"/>
    </source>
</evidence>
<keyword evidence="13" id="KW-1185">Reference proteome</keyword>
<evidence type="ECO:0000256" key="4">
    <source>
        <dbReference type="ARBA" id="ARBA00022832"/>
    </source>
</evidence>
<evidence type="ECO:0000256" key="6">
    <source>
        <dbReference type="ARBA" id="ARBA00023268"/>
    </source>
</evidence>
<dbReference type="Pfam" id="PF21394">
    <property type="entry name" value="Beta-ketacyl_N"/>
    <property type="match status" value="1"/>
</dbReference>
<name>A0A1I3R3U8_9HYPH</name>
<dbReference type="InterPro" id="IPR020806">
    <property type="entry name" value="PKS_PP-bd"/>
</dbReference>
<dbReference type="Pfam" id="PF08659">
    <property type="entry name" value="KR"/>
    <property type="match status" value="1"/>
</dbReference>
<evidence type="ECO:0000313" key="12">
    <source>
        <dbReference type="EMBL" id="SFJ39926.1"/>
    </source>
</evidence>
<feature type="active site" description="Proton acceptor; for dehydratase activity" evidence="7">
    <location>
        <position position="1416"/>
    </location>
</feature>
<dbReference type="Gene3D" id="3.40.366.10">
    <property type="entry name" value="Malonyl-Coenzyme A Acyl Carrier Protein, domain 2"/>
    <property type="match status" value="1"/>
</dbReference>
<dbReference type="PROSITE" id="PS52019">
    <property type="entry name" value="PKS_MFAS_DH"/>
    <property type="match status" value="1"/>
</dbReference>
<dbReference type="SUPFAM" id="SSF52151">
    <property type="entry name" value="FabD/lysophospholipase-like"/>
    <property type="match status" value="1"/>
</dbReference>
<feature type="domain" description="Carrier" evidence="9">
    <location>
        <begin position="1757"/>
        <end position="1832"/>
    </location>
</feature>
<dbReference type="Pfam" id="PF21089">
    <property type="entry name" value="PKS_DH_N"/>
    <property type="match status" value="1"/>
</dbReference>
<dbReference type="Proteomes" id="UP000242763">
    <property type="component" value="Unassembled WGS sequence"/>
</dbReference>
<dbReference type="GO" id="GO:0004312">
    <property type="term" value="F:fatty acid synthase activity"/>
    <property type="evidence" value="ECO:0007669"/>
    <property type="project" value="TreeGrafter"/>
</dbReference>
<dbReference type="PANTHER" id="PTHR43775">
    <property type="entry name" value="FATTY ACID SYNTHASE"/>
    <property type="match status" value="1"/>
</dbReference>
<dbReference type="SMART" id="SM00823">
    <property type="entry name" value="PKS_PP"/>
    <property type="match status" value="1"/>
</dbReference>
<dbReference type="InterPro" id="IPR018201">
    <property type="entry name" value="Ketoacyl_synth_AS"/>
</dbReference>
<evidence type="ECO:0000259" key="10">
    <source>
        <dbReference type="PROSITE" id="PS52004"/>
    </source>
</evidence>
<dbReference type="InterPro" id="IPR036736">
    <property type="entry name" value="ACP-like_sf"/>
</dbReference>
<dbReference type="PANTHER" id="PTHR43775:SF37">
    <property type="entry name" value="SI:DKEY-61P9.11"/>
    <property type="match status" value="1"/>
</dbReference>